<feature type="domain" description="Radical SAM core" evidence="15">
    <location>
        <begin position="56"/>
        <end position="290"/>
    </location>
</feature>
<sequence length="464" mass="50009">MSDILSSPAAAPSLLAPSLLARYDGLRVPRYTSYPTSPHFSPNVAADAYRGWLGELTPAQAGSLYLHVPFCKRMCWYCGCHTKIVARYQPVAEYLELMRREVAMVADAIPHRLAVRHVHFGGGTPTMLAPADFESLIALLRERFDLVPGAEIAVEIDPRTLTAEMAAALGRAGVNRASLGVQDFDPAVQEAINRVQPLAVTQRSLDWLRGAGITHINLDLMYGLPRQSVESVTRSAETAVGLGADRFSVFGYAHVPWMKTHQKKIVESELADGQGRWDQFAAIAAALTGAGYRAVGLDHFARADDELAVLQAEGRLARNFQGYTTDDAEVLLGFGASSIGALPQGYVQNAVPFDHYADAIAAGRLATAKGLRLTDDDRLRRAVIERLMCDLTVDVAAVAARFGARADAFDDVLSGMADLAADGVAVVEGRRVSVPEPARPLMRIVAARFDTYLATGAGKHSRAV</sequence>
<dbReference type="Proteomes" id="UP000584642">
    <property type="component" value="Unassembled WGS sequence"/>
</dbReference>
<keyword evidence="5 14" id="KW-0004">4Fe-4S</keyword>
<evidence type="ECO:0000256" key="9">
    <source>
        <dbReference type="ARBA" id="ARBA00023002"/>
    </source>
</evidence>
<dbReference type="SUPFAM" id="SSF102114">
    <property type="entry name" value="Radical SAM enzymes"/>
    <property type="match status" value="1"/>
</dbReference>
<evidence type="ECO:0000256" key="6">
    <source>
        <dbReference type="ARBA" id="ARBA00022490"/>
    </source>
</evidence>
<evidence type="ECO:0000256" key="7">
    <source>
        <dbReference type="ARBA" id="ARBA00022691"/>
    </source>
</evidence>
<keyword evidence="10 14" id="KW-0408">Iron</keyword>
<evidence type="ECO:0000313" key="16">
    <source>
        <dbReference type="EMBL" id="NYZ23444.1"/>
    </source>
</evidence>
<evidence type="ECO:0000313" key="17">
    <source>
        <dbReference type="Proteomes" id="UP000584642"/>
    </source>
</evidence>
<dbReference type="Pfam" id="PF04055">
    <property type="entry name" value="Radical_SAM"/>
    <property type="match status" value="1"/>
</dbReference>
<protein>
    <recommendedName>
        <fullName evidence="14">Coproporphyrinogen-III oxidase</fullName>
        <ecNumber evidence="14">1.3.98.3</ecNumber>
    </recommendedName>
</protein>
<keyword evidence="7 14" id="KW-0949">S-adenosyl-L-methionine</keyword>
<evidence type="ECO:0000256" key="10">
    <source>
        <dbReference type="ARBA" id="ARBA00023004"/>
    </source>
</evidence>
<comment type="catalytic activity">
    <reaction evidence="13 14">
        <text>coproporphyrinogen III + 2 S-adenosyl-L-methionine = protoporphyrinogen IX + 2 5'-deoxyadenosine + 2 L-methionine + 2 CO2</text>
        <dbReference type="Rhea" id="RHEA:15425"/>
        <dbReference type="ChEBI" id="CHEBI:16526"/>
        <dbReference type="ChEBI" id="CHEBI:17319"/>
        <dbReference type="ChEBI" id="CHEBI:57307"/>
        <dbReference type="ChEBI" id="CHEBI:57309"/>
        <dbReference type="ChEBI" id="CHEBI:57844"/>
        <dbReference type="ChEBI" id="CHEBI:59789"/>
        <dbReference type="EC" id="1.3.98.3"/>
    </reaction>
</comment>
<evidence type="ECO:0000256" key="11">
    <source>
        <dbReference type="ARBA" id="ARBA00023014"/>
    </source>
</evidence>
<organism evidence="16 17">
    <name type="scientific">Azospirillum oleiclasticum</name>
    <dbReference type="NCBI Taxonomy" id="2735135"/>
    <lineage>
        <taxon>Bacteria</taxon>
        <taxon>Pseudomonadati</taxon>
        <taxon>Pseudomonadota</taxon>
        <taxon>Alphaproteobacteria</taxon>
        <taxon>Rhodospirillales</taxon>
        <taxon>Azospirillaceae</taxon>
        <taxon>Azospirillum</taxon>
    </lineage>
</organism>
<proteinExistence type="inferred from homology"/>
<dbReference type="InterPro" id="IPR034505">
    <property type="entry name" value="Coproporphyrinogen-III_oxidase"/>
</dbReference>
<dbReference type="Gene3D" id="1.10.10.920">
    <property type="match status" value="1"/>
</dbReference>
<keyword evidence="12 14" id="KW-0627">Porphyrin biosynthesis</keyword>
<dbReference type="CDD" id="cd01335">
    <property type="entry name" value="Radical_SAM"/>
    <property type="match status" value="1"/>
</dbReference>
<evidence type="ECO:0000256" key="13">
    <source>
        <dbReference type="ARBA" id="ARBA00048321"/>
    </source>
</evidence>
<evidence type="ECO:0000256" key="12">
    <source>
        <dbReference type="ARBA" id="ARBA00023244"/>
    </source>
</evidence>
<dbReference type="PANTHER" id="PTHR13932:SF6">
    <property type="entry name" value="OXYGEN-INDEPENDENT COPROPORPHYRINOGEN III OXIDASE"/>
    <property type="match status" value="1"/>
</dbReference>
<dbReference type="InterPro" id="IPR013785">
    <property type="entry name" value="Aldolase_TIM"/>
</dbReference>
<gene>
    <name evidence="16" type="primary">hemN</name>
    <name evidence="16" type="ORF">HND93_27405</name>
</gene>
<keyword evidence="17" id="KW-1185">Reference proteome</keyword>
<dbReference type="GO" id="GO:0051989">
    <property type="term" value="F:coproporphyrinogen dehydrogenase activity"/>
    <property type="evidence" value="ECO:0007669"/>
    <property type="project" value="UniProtKB-EC"/>
</dbReference>
<dbReference type="RefSeq" id="WP_180285219.1">
    <property type="nucleotide sequence ID" value="NZ_JABFDB010000027.1"/>
</dbReference>
<evidence type="ECO:0000256" key="14">
    <source>
        <dbReference type="PIRNR" id="PIRNR000167"/>
    </source>
</evidence>
<keyword evidence="9 14" id="KW-0560">Oxidoreductase</keyword>
<comment type="pathway">
    <text evidence="2 14">Porphyrin-containing compound metabolism; protoporphyrin-IX biosynthesis; protoporphyrinogen-IX from coproporphyrinogen-III (AdoMet route): step 1/1.</text>
</comment>
<evidence type="ECO:0000256" key="4">
    <source>
        <dbReference type="ARBA" id="ARBA00011245"/>
    </source>
</evidence>
<evidence type="ECO:0000256" key="5">
    <source>
        <dbReference type="ARBA" id="ARBA00022485"/>
    </source>
</evidence>
<comment type="subunit">
    <text evidence="4">Monomer.</text>
</comment>
<evidence type="ECO:0000256" key="2">
    <source>
        <dbReference type="ARBA" id="ARBA00004785"/>
    </source>
</evidence>
<dbReference type="InterPro" id="IPR004558">
    <property type="entry name" value="Coprogen_oxidase_HemN"/>
</dbReference>
<dbReference type="SMART" id="SM00729">
    <property type="entry name" value="Elp3"/>
    <property type="match status" value="1"/>
</dbReference>
<dbReference type="InterPro" id="IPR058240">
    <property type="entry name" value="rSAM_sf"/>
</dbReference>
<keyword evidence="11 14" id="KW-0411">Iron-sulfur</keyword>
<dbReference type="PANTHER" id="PTHR13932">
    <property type="entry name" value="COPROPORPHYRINIGEN III OXIDASE"/>
    <property type="match status" value="1"/>
</dbReference>
<evidence type="ECO:0000256" key="8">
    <source>
        <dbReference type="ARBA" id="ARBA00022723"/>
    </source>
</evidence>
<dbReference type="SFLD" id="SFLDG01082">
    <property type="entry name" value="B12-binding_domain_containing"/>
    <property type="match status" value="1"/>
</dbReference>
<evidence type="ECO:0000256" key="3">
    <source>
        <dbReference type="ARBA" id="ARBA00005493"/>
    </source>
</evidence>
<keyword evidence="6 14" id="KW-0963">Cytoplasm</keyword>
<comment type="subcellular location">
    <subcellularLocation>
        <location evidence="1 14">Cytoplasm</location>
    </subcellularLocation>
</comment>
<dbReference type="EC" id="1.3.98.3" evidence="14"/>
<accession>A0ABX2TGF9</accession>
<keyword evidence="8 14" id="KW-0479">Metal-binding</keyword>
<dbReference type="InterPro" id="IPR010723">
    <property type="entry name" value="HemN_C"/>
</dbReference>
<dbReference type="InterPro" id="IPR007197">
    <property type="entry name" value="rSAM"/>
</dbReference>
<dbReference type="InterPro" id="IPR006638">
    <property type="entry name" value="Elp3/MiaA/NifB-like_rSAM"/>
</dbReference>
<reference evidence="16 17" key="1">
    <citation type="submission" date="2020-05" db="EMBL/GenBank/DDBJ databases">
        <title>Azospirillum oleiclasticum sp. nov, a nitrogen-fixing and heavy crude oil-emulsifying bacterium isolated from the crude oil of Yumen Oilfield.</title>
        <authorList>
            <person name="Wu D."/>
            <person name="Cai M."/>
            <person name="Zhang X."/>
        </authorList>
    </citation>
    <scope>NUCLEOTIDE SEQUENCE [LARGE SCALE GENOMIC DNA]</scope>
    <source>
        <strain evidence="16 17">ROY-1-1-2</strain>
    </source>
</reference>
<dbReference type="NCBIfam" id="TIGR00538">
    <property type="entry name" value="hemN"/>
    <property type="match status" value="1"/>
</dbReference>
<name>A0ABX2TGF9_9PROT</name>
<comment type="caution">
    <text evidence="16">The sequence shown here is derived from an EMBL/GenBank/DDBJ whole genome shotgun (WGS) entry which is preliminary data.</text>
</comment>
<dbReference type="Gene3D" id="3.20.20.70">
    <property type="entry name" value="Aldolase class I"/>
    <property type="match status" value="1"/>
</dbReference>
<dbReference type="SFLD" id="SFLDS00029">
    <property type="entry name" value="Radical_SAM"/>
    <property type="match status" value="1"/>
</dbReference>
<evidence type="ECO:0000256" key="1">
    <source>
        <dbReference type="ARBA" id="ARBA00004496"/>
    </source>
</evidence>
<dbReference type="PIRSF" id="PIRSF000167">
    <property type="entry name" value="HemN"/>
    <property type="match status" value="1"/>
</dbReference>
<evidence type="ECO:0000259" key="15">
    <source>
        <dbReference type="PROSITE" id="PS51918"/>
    </source>
</evidence>
<dbReference type="EMBL" id="JABFDB010000027">
    <property type="protein sequence ID" value="NYZ23444.1"/>
    <property type="molecule type" value="Genomic_DNA"/>
</dbReference>
<comment type="cofactor">
    <cofactor evidence="14">
        <name>[4Fe-4S] cluster</name>
        <dbReference type="ChEBI" id="CHEBI:49883"/>
    </cofactor>
    <text evidence="14">Binds 1 [4Fe-4S] cluster. The cluster is coordinated with 3 cysteines and an exchangeable S-adenosyl-L-methionine.</text>
</comment>
<dbReference type="SFLD" id="SFLDG01065">
    <property type="entry name" value="anaerobic_coproporphyrinogen-I"/>
    <property type="match status" value="1"/>
</dbReference>
<comment type="similarity">
    <text evidence="3 14">Belongs to the anaerobic coproporphyrinogen-III oxidase family.</text>
</comment>
<dbReference type="Pfam" id="PF06969">
    <property type="entry name" value="HemN_C"/>
    <property type="match status" value="1"/>
</dbReference>
<dbReference type="PROSITE" id="PS51918">
    <property type="entry name" value="RADICAL_SAM"/>
    <property type="match status" value="1"/>
</dbReference>